<evidence type="ECO:0000313" key="3">
    <source>
        <dbReference type="Proteomes" id="UP001583172"/>
    </source>
</evidence>
<protein>
    <recommendedName>
        <fullName evidence="1">Hemerythrin-like domain-containing protein</fullName>
    </recommendedName>
</protein>
<organism evidence="2 3">
    <name type="scientific">Humicola insolens</name>
    <name type="common">Soft-rot fungus</name>
    <dbReference type="NCBI Taxonomy" id="85995"/>
    <lineage>
        <taxon>Eukaryota</taxon>
        <taxon>Fungi</taxon>
        <taxon>Dikarya</taxon>
        <taxon>Ascomycota</taxon>
        <taxon>Pezizomycotina</taxon>
        <taxon>Sordariomycetes</taxon>
        <taxon>Sordariomycetidae</taxon>
        <taxon>Sordariales</taxon>
        <taxon>Chaetomiaceae</taxon>
        <taxon>Mycothermus</taxon>
    </lineage>
</organism>
<comment type="caution">
    <text evidence="2">The sequence shown here is derived from an EMBL/GenBank/DDBJ whole genome shotgun (WGS) entry which is preliminary data.</text>
</comment>
<reference evidence="2 3" key="1">
    <citation type="journal article" date="2024" name="Commun. Biol.">
        <title>Comparative genomic analysis of thermophilic fungi reveals convergent evolutionary adaptations and gene losses.</title>
        <authorList>
            <person name="Steindorff A.S."/>
            <person name="Aguilar-Pontes M.V."/>
            <person name="Robinson A.J."/>
            <person name="Andreopoulos B."/>
            <person name="LaButti K."/>
            <person name="Kuo A."/>
            <person name="Mondo S."/>
            <person name="Riley R."/>
            <person name="Otillar R."/>
            <person name="Haridas S."/>
            <person name="Lipzen A."/>
            <person name="Grimwood J."/>
            <person name="Schmutz J."/>
            <person name="Clum A."/>
            <person name="Reid I.D."/>
            <person name="Moisan M.C."/>
            <person name="Butler G."/>
            <person name="Nguyen T.T.M."/>
            <person name="Dewar K."/>
            <person name="Conant G."/>
            <person name="Drula E."/>
            <person name="Henrissat B."/>
            <person name="Hansel C."/>
            <person name="Singer S."/>
            <person name="Hutchinson M.I."/>
            <person name="de Vries R.P."/>
            <person name="Natvig D.O."/>
            <person name="Powell A.J."/>
            <person name="Tsang A."/>
            <person name="Grigoriev I.V."/>
        </authorList>
    </citation>
    <scope>NUCLEOTIDE SEQUENCE [LARGE SCALE GENOMIC DNA]</scope>
    <source>
        <strain evidence="2 3">CBS 620.91</strain>
    </source>
</reference>
<dbReference type="Gene3D" id="1.20.120.520">
    <property type="entry name" value="nmb1532 protein domain like"/>
    <property type="match status" value="1"/>
</dbReference>
<sequence>MAPVYADHPFQLLQTPVYLAKQRDEKTDLFDELASEMVHVHNMIIRGLNSIYLQAPHIKTADEKAFCRYILGWHTLLHEHHDGEEEMLFPYVEKATGVKGIMEANISQHKDFHESLDAVKNYAEAVLSGTEKHSGDKLVAILDELGPILTGHLNNEIPTLLSLRQYADKLADLPRLFEQEGEKTMKKIGGAGMVFCFANIDLGFEDNMWPNFPPAPAPVKVFIKNVLWWVHPDVRKFGAVDRSGKLRPLYAVPESA</sequence>
<evidence type="ECO:0000313" key="2">
    <source>
        <dbReference type="EMBL" id="KAL1838506.1"/>
    </source>
</evidence>
<dbReference type="CDD" id="cd12108">
    <property type="entry name" value="Hr-like"/>
    <property type="match status" value="1"/>
</dbReference>
<accession>A0ABR3V9W2</accession>
<dbReference type="PANTHER" id="PTHR38048">
    <property type="entry name" value="EXPRESSED PROTEIN"/>
    <property type="match status" value="1"/>
</dbReference>
<name>A0ABR3V9W2_HUMIN</name>
<dbReference type="InterPro" id="IPR012312">
    <property type="entry name" value="Hemerythrin-like"/>
</dbReference>
<feature type="domain" description="Hemerythrin-like" evidence="1">
    <location>
        <begin position="35"/>
        <end position="156"/>
    </location>
</feature>
<dbReference type="PANTHER" id="PTHR38048:SF2">
    <property type="entry name" value="HEMERYTHRIN-LIKE DOMAIN-CONTAINING PROTEIN"/>
    <property type="match status" value="1"/>
</dbReference>
<dbReference type="Proteomes" id="UP001583172">
    <property type="component" value="Unassembled WGS sequence"/>
</dbReference>
<evidence type="ECO:0000259" key="1">
    <source>
        <dbReference type="Pfam" id="PF01814"/>
    </source>
</evidence>
<dbReference type="InterPro" id="IPR053206">
    <property type="entry name" value="Dimeric_xanthone_biosynth"/>
</dbReference>
<gene>
    <name evidence="2" type="ORF">VTJ49DRAFT_2613</name>
</gene>
<keyword evidence="3" id="KW-1185">Reference proteome</keyword>
<proteinExistence type="predicted"/>
<dbReference type="Pfam" id="PF01814">
    <property type="entry name" value="Hemerythrin"/>
    <property type="match status" value="1"/>
</dbReference>
<dbReference type="EMBL" id="JAZGSY010000210">
    <property type="protein sequence ID" value="KAL1838506.1"/>
    <property type="molecule type" value="Genomic_DNA"/>
</dbReference>